<evidence type="ECO:0000313" key="2">
    <source>
        <dbReference type="EMBL" id="KAK3875978.1"/>
    </source>
</evidence>
<dbReference type="InterPro" id="IPR022041">
    <property type="entry name" value="Methyltransf_FA"/>
</dbReference>
<comment type="caution">
    <text evidence="2">The sequence shown here is derived from an EMBL/GenBank/DDBJ whole genome shotgun (WGS) entry which is preliminary data.</text>
</comment>
<organism evidence="2 3">
    <name type="scientific">Petrolisthes cinctipes</name>
    <name type="common">Flat porcelain crab</name>
    <dbReference type="NCBI Taxonomy" id="88211"/>
    <lineage>
        <taxon>Eukaryota</taxon>
        <taxon>Metazoa</taxon>
        <taxon>Ecdysozoa</taxon>
        <taxon>Arthropoda</taxon>
        <taxon>Crustacea</taxon>
        <taxon>Multicrustacea</taxon>
        <taxon>Malacostraca</taxon>
        <taxon>Eumalacostraca</taxon>
        <taxon>Eucarida</taxon>
        <taxon>Decapoda</taxon>
        <taxon>Pleocyemata</taxon>
        <taxon>Anomura</taxon>
        <taxon>Galatheoidea</taxon>
        <taxon>Porcellanidae</taxon>
        <taxon>Petrolisthes</taxon>
    </lineage>
</organism>
<dbReference type="Pfam" id="PF12248">
    <property type="entry name" value="Methyltransf_FA"/>
    <property type="match status" value="1"/>
</dbReference>
<accession>A0AAE1KLI9</accession>
<proteinExistence type="predicted"/>
<evidence type="ECO:0000259" key="1">
    <source>
        <dbReference type="Pfam" id="PF12248"/>
    </source>
</evidence>
<keyword evidence="3" id="KW-1185">Reference proteome</keyword>
<feature type="domain" description="Farnesoic acid O-methyl transferase" evidence="1">
    <location>
        <begin position="15"/>
        <end position="70"/>
    </location>
</feature>
<gene>
    <name evidence="2" type="ORF">Pcinc_019190</name>
</gene>
<sequence>MGDDSWPSYGTDEDKQYRFRQLFGKTLRFQVKAAHDAHVSFTSSGEETEPMLEVFIGAWEGAASAVRFNKCEL</sequence>
<dbReference type="Proteomes" id="UP001286313">
    <property type="component" value="Unassembled WGS sequence"/>
</dbReference>
<reference evidence="2" key="1">
    <citation type="submission" date="2023-10" db="EMBL/GenBank/DDBJ databases">
        <title>Genome assemblies of two species of porcelain crab, Petrolisthes cinctipes and Petrolisthes manimaculis (Anomura: Porcellanidae).</title>
        <authorList>
            <person name="Angst P."/>
        </authorList>
    </citation>
    <scope>NUCLEOTIDE SEQUENCE</scope>
    <source>
        <strain evidence="2">PB745_01</strain>
        <tissue evidence="2">Gill</tissue>
    </source>
</reference>
<name>A0AAE1KLI9_PETCI</name>
<dbReference type="EMBL" id="JAWQEG010001887">
    <property type="protein sequence ID" value="KAK3875978.1"/>
    <property type="molecule type" value="Genomic_DNA"/>
</dbReference>
<protein>
    <recommendedName>
        <fullName evidence="1">Farnesoic acid O-methyl transferase domain-containing protein</fullName>
    </recommendedName>
</protein>
<dbReference type="AlphaFoldDB" id="A0AAE1KLI9"/>
<evidence type="ECO:0000313" key="3">
    <source>
        <dbReference type="Proteomes" id="UP001286313"/>
    </source>
</evidence>